<feature type="transmembrane region" description="Helical" evidence="1">
    <location>
        <begin position="105"/>
        <end position="126"/>
    </location>
</feature>
<evidence type="ECO:0000256" key="1">
    <source>
        <dbReference type="SAM" id="Phobius"/>
    </source>
</evidence>
<dbReference type="EMBL" id="MG973074">
    <property type="protein sequence ID" value="AYD68734.1"/>
    <property type="molecule type" value="Genomic_DNA"/>
</dbReference>
<feature type="transmembrane region" description="Helical" evidence="1">
    <location>
        <begin position="53"/>
        <end position="73"/>
    </location>
</feature>
<geneLocation type="plasmid" evidence="2">
    <name>pHSJD-312</name>
</geneLocation>
<accession>A0A386JC27</accession>
<organism evidence="2">
    <name type="scientific">Clostridioides difficile</name>
    <name type="common">Peptoclostridium difficile</name>
    <dbReference type="NCBI Taxonomy" id="1496"/>
    <lineage>
        <taxon>Bacteria</taxon>
        <taxon>Bacillati</taxon>
        <taxon>Bacillota</taxon>
        <taxon>Clostridia</taxon>
        <taxon>Peptostreptococcales</taxon>
        <taxon>Peptostreptococcaceae</taxon>
        <taxon>Clostridioides</taxon>
    </lineage>
</organism>
<dbReference type="AlphaFoldDB" id="A0A386JC27"/>
<proteinExistence type="predicted"/>
<evidence type="ECO:0000313" key="2">
    <source>
        <dbReference type="EMBL" id="AYD68734.1"/>
    </source>
</evidence>
<name>A0A386JC27_CLODI</name>
<keyword evidence="1" id="KW-1133">Transmembrane helix</keyword>
<gene>
    <name evidence="2" type="ORF">pHSJD-312_00113</name>
</gene>
<keyword evidence="1" id="KW-0812">Transmembrane</keyword>
<keyword evidence="2" id="KW-0614">Plasmid</keyword>
<reference evidence="2" key="1">
    <citation type="journal article" date="2018" name="Sci. Rep.">
        <title>Novel Clade C-I Clostridium difficile strains escape diagnostic tests, differ in pathogenicity potential and carry toxins on extrachromosomal elements.</title>
        <authorList>
            <person name="Ramirez-Vargas G."/>
            <person name="Lopez-Urena D."/>
            <person name="Badilla A."/>
            <person name="Orozco-Aguilar J."/>
            <person name="Murillo T."/>
            <person name="Rojas P."/>
            <person name="Riedel T."/>
            <person name="Overmann J."/>
            <person name="Gonzalez G."/>
            <person name="Chaves-Olarte E."/>
            <person name="Quesada-Gomez C."/>
            <person name="Rodriguez C."/>
        </authorList>
    </citation>
    <scope>NUCLEOTIDE SEQUENCE</scope>
    <source>
        <strain evidence="2">HSJD-312</strain>
        <plasmid evidence="2">pHSJD-312</plasmid>
    </source>
</reference>
<protein>
    <submittedName>
        <fullName evidence="2">Uncharacterized protein</fullName>
    </submittedName>
</protein>
<keyword evidence="1" id="KW-0472">Membrane</keyword>
<sequence>MEIKKDESDYKTIKEKVVCEQKSIFQILSSIGTRIKERIEYFWIDFLDFIKPVFFSALAVFLCLVLLCINKIMDKRATFLRDDRDIINNMVVNLAHTACSFFEGILGFLLCLAAVLTFITLILCIVKKILD</sequence>